<evidence type="ECO:0000256" key="13">
    <source>
        <dbReference type="SAM" id="SignalP"/>
    </source>
</evidence>
<evidence type="ECO:0000256" key="11">
    <source>
        <dbReference type="ARBA" id="ARBA00023180"/>
    </source>
</evidence>
<evidence type="ECO:0000256" key="3">
    <source>
        <dbReference type="ARBA" id="ARBA00011073"/>
    </source>
</evidence>
<dbReference type="PROSITE" id="PS00138">
    <property type="entry name" value="SUBTILASE_SER"/>
    <property type="match status" value="1"/>
</dbReference>
<name>A0A0J6FMX8_COCPO</name>
<sequence length="404" mass="42455">MGFIKTLSLSLAAASAANAAKILSPSRPDDVIPNQYIVVMKDGVSGEAFGSHRAWVSDMHHTNLTRRALLNHGIKKTYDFMRMKGYSGVFDRDTIKDISQSPDVAFIEHDHVVRLTELVEQPDAPTWGLGRVSHQEPGNMDYVYDDTAGDGVWAYDIDTGVDIEHPDFEGRAVWGSNHVDDDDTDGNGHGTHVGGTIGSLTYGVAKKVRIIAVKVLDARGSGSNSGVIAGIDWSVNHAMENNVAERAVINLSLGGARSDTTNMAVANAVQAGLHVAVAAGNDNEDAENSSPASEPTVCTVAASNINDQKASFSNFGSVALIRNAVDIYAPGEEILSLAPGGGTQTLSGTSMAAPHIAGMGAYLIALENITASAACDRIKELGLEVINNPGAGTTNKLTYNGNGQ</sequence>
<dbReference type="InterPro" id="IPR015500">
    <property type="entry name" value="Peptidase_S8_subtilisin-rel"/>
</dbReference>
<evidence type="ECO:0000313" key="17">
    <source>
        <dbReference type="Proteomes" id="UP000054567"/>
    </source>
</evidence>
<evidence type="ECO:0000256" key="8">
    <source>
        <dbReference type="ARBA" id="ARBA00022825"/>
    </source>
</evidence>
<dbReference type="GO" id="GO:0005576">
    <property type="term" value="C:extracellular region"/>
    <property type="evidence" value="ECO:0007669"/>
    <property type="project" value="UniProtKB-SubCell"/>
</dbReference>
<feature type="domain" description="Peptidase S8/S53" evidence="14">
    <location>
        <begin position="157"/>
        <end position="368"/>
    </location>
</feature>
<dbReference type="InterPro" id="IPR000209">
    <property type="entry name" value="Peptidase_S8/S53_dom"/>
</dbReference>
<feature type="signal peptide" evidence="13">
    <location>
        <begin position="1"/>
        <end position="19"/>
    </location>
</feature>
<dbReference type="EMBL" id="DS268113">
    <property type="protein sequence ID" value="KMM71723.1"/>
    <property type="molecule type" value="Genomic_DNA"/>
</dbReference>
<comment type="similarity">
    <text evidence="3 12">Belongs to the peptidase S8 family.</text>
</comment>
<dbReference type="InterPro" id="IPR050131">
    <property type="entry name" value="Peptidase_S8_subtilisin-like"/>
</dbReference>
<dbReference type="PROSITE" id="PS00137">
    <property type="entry name" value="SUBTILASE_HIS"/>
    <property type="match status" value="1"/>
</dbReference>
<dbReference type="AlphaFoldDB" id="A0A0J6FMX8"/>
<evidence type="ECO:0000256" key="12">
    <source>
        <dbReference type="PROSITE-ProRule" id="PRU01240"/>
    </source>
</evidence>
<evidence type="ECO:0000256" key="7">
    <source>
        <dbReference type="ARBA" id="ARBA00022801"/>
    </source>
</evidence>
<dbReference type="Pfam" id="PF00082">
    <property type="entry name" value="Peptidase_S8"/>
    <property type="match status" value="1"/>
</dbReference>
<keyword evidence="4" id="KW-0964">Secreted</keyword>
<dbReference type="InterPro" id="IPR036852">
    <property type="entry name" value="Peptidase_S8/S53_dom_sf"/>
</dbReference>
<evidence type="ECO:0000256" key="2">
    <source>
        <dbReference type="ARBA" id="ARBA00004613"/>
    </source>
</evidence>
<evidence type="ECO:0000256" key="1">
    <source>
        <dbReference type="ARBA" id="ARBA00002101"/>
    </source>
</evidence>
<dbReference type="Pfam" id="PF05922">
    <property type="entry name" value="Inhibitor_I9"/>
    <property type="match status" value="1"/>
</dbReference>
<reference evidence="16 17" key="1">
    <citation type="submission" date="2007-06" db="EMBL/GenBank/DDBJ databases">
        <title>The Genome Sequence of Coccidioides posadasii RMSCC_3488.</title>
        <authorList>
            <consortium name="Coccidioides Genome Resources Consortium"/>
            <consortium name="The Broad Institute Genome Sequencing Platform"/>
            <person name="Henn M.R."/>
            <person name="Sykes S."/>
            <person name="Young S."/>
            <person name="Jaffe D."/>
            <person name="Berlin A."/>
            <person name="Alvarez P."/>
            <person name="Butler J."/>
            <person name="Gnerre S."/>
            <person name="Grabherr M."/>
            <person name="Mauceli E."/>
            <person name="Brockman W."/>
            <person name="Kodira C."/>
            <person name="Alvarado L."/>
            <person name="Zeng Q."/>
            <person name="Crawford M."/>
            <person name="Antoine C."/>
            <person name="Devon K."/>
            <person name="Galgiani J."/>
            <person name="Orsborn K."/>
            <person name="Lewis M.L."/>
            <person name="Nusbaum C."/>
            <person name="Galagan J."/>
            <person name="Birren B."/>
        </authorList>
    </citation>
    <scope>NUCLEOTIDE SEQUENCE [LARGE SCALE GENOMIC DNA]</scope>
    <source>
        <strain evidence="16 17">RMSCC 3488</strain>
    </source>
</reference>
<dbReference type="PANTHER" id="PTHR43806:SF58">
    <property type="entry name" value="ALKALINE PROTEASE 1-RELATED"/>
    <property type="match status" value="1"/>
</dbReference>
<dbReference type="InterPro" id="IPR037045">
    <property type="entry name" value="S8pro/Inhibitor_I9_sf"/>
</dbReference>
<keyword evidence="6 13" id="KW-0732">Signal</keyword>
<dbReference type="InterPro" id="IPR022398">
    <property type="entry name" value="Peptidase_S8_His-AS"/>
</dbReference>
<dbReference type="Proteomes" id="UP000054567">
    <property type="component" value="Unassembled WGS sequence"/>
</dbReference>
<dbReference type="SUPFAM" id="SSF52743">
    <property type="entry name" value="Subtilisin-like"/>
    <property type="match status" value="1"/>
</dbReference>
<evidence type="ECO:0000256" key="4">
    <source>
        <dbReference type="ARBA" id="ARBA00022525"/>
    </source>
</evidence>
<keyword evidence="9" id="KW-0843">Virulence</keyword>
<dbReference type="GO" id="GO:0006508">
    <property type="term" value="P:proteolysis"/>
    <property type="evidence" value="ECO:0007669"/>
    <property type="project" value="UniProtKB-KW"/>
</dbReference>
<dbReference type="FunFam" id="3.40.50.200:FF:000014">
    <property type="entry name" value="Proteinase K"/>
    <property type="match status" value="1"/>
</dbReference>
<evidence type="ECO:0000259" key="15">
    <source>
        <dbReference type="Pfam" id="PF05922"/>
    </source>
</evidence>
<keyword evidence="8 12" id="KW-0720">Serine protease</keyword>
<reference evidence="17" key="2">
    <citation type="journal article" date="2009" name="Genome Res.">
        <title>Comparative genomic analyses of the human fungal pathogens Coccidioides and their relatives.</title>
        <authorList>
            <person name="Sharpton T.J."/>
            <person name="Stajich J.E."/>
            <person name="Rounsley S.D."/>
            <person name="Gardner M.J."/>
            <person name="Wortman J.R."/>
            <person name="Jordar V.S."/>
            <person name="Maiti R."/>
            <person name="Kodira C.D."/>
            <person name="Neafsey D.E."/>
            <person name="Zeng Q."/>
            <person name="Hung C.-Y."/>
            <person name="McMahan C."/>
            <person name="Muszewska A."/>
            <person name="Grynberg M."/>
            <person name="Mandel M.A."/>
            <person name="Kellner E.M."/>
            <person name="Barker B.M."/>
            <person name="Galgiani J.N."/>
            <person name="Orbach M.J."/>
            <person name="Kirkland T.N."/>
            <person name="Cole G.T."/>
            <person name="Henn M.R."/>
            <person name="Birren B.W."/>
            <person name="Taylor J.W."/>
        </authorList>
    </citation>
    <scope>NUCLEOTIDE SEQUENCE [LARGE SCALE GENOMIC DNA]</scope>
    <source>
        <strain evidence="17">RMSCC 3488</strain>
    </source>
</reference>
<keyword evidence="5 12" id="KW-0645">Protease</keyword>
<comment type="subcellular location">
    <subcellularLocation>
        <location evidence="2">Secreted</location>
    </subcellularLocation>
</comment>
<evidence type="ECO:0000256" key="10">
    <source>
        <dbReference type="ARBA" id="ARBA00023145"/>
    </source>
</evidence>
<reference evidence="17" key="3">
    <citation type="journal article" date="2010" name="Genome Res.">
        <title>Population genomic sequencing of Coccidioides fungi reveals recent hybridization and transposon control.</title>
        <authorList>
            <person name="Neafsey D.E."/>
            <person name="Barker B.M."/>
            <person name="Sharpton T.J."/>
            <person name="Stajich J.E."/>
            <person name="Park D.J."/>
            <person name="Whiston E."/>
            <person name="Hung C.-Y."/>
            <person name="McMahan C."/>
            <person name="White J."/>
            <person name="Sykes S."/>
            <person name="Heiman D."/>
            <person name="Young S."/>
            <person name="Zeng Q."/>
            <person name="Abouelleil A."/>
            <person name="Aftuck L."/>
            <person name="Bessette D."/>
            <person name="Brown A."/>
            <person name="FitzGerald M."/>
            <person name="Lui A."/>
            <person name="Macdonald J.P."/>
            <person name="Priest M."/>
            <person name="Orbach M.J."/>
            <person name="Galgiani J.N."/>
            <person name="Kirkland T.N."/>
            <person name="Cole G.T."/>
            <person name="Birren B.W."/>
            <person name="Henn M.R."/>
            <person name="Taylor J.W."/>
            <person name="Rounsley S.D."/>
        </authorList>
    </citation>
    <scope>NUCLEOTIDE SEQUENCE [LARGE SCALE GENOMIC DNA]</scope>
    <source>
        <strain evidence="17">RMSCC 3488</strain>
    </source>
</reference>
<dbReference type="Gene3D" id="3.30.70.80">
    <property type="entry name" value="Peptidase S8 propeptide/proteinase inhibitor I9"/>
    <property type="match status" value="1"/>
</dbReference>
<dbReference type="OrthoDB" id="206201at2759"/>
<comment type="function">
    <text evidence="1">Secreted subtilisin-like serine protease with keratinolytic activity that contributes to pathogenicity.</text>
</comment>
<accession>A0A0J6FMX8</accession>
<dbReference type="Gene3D" id="3.40.50.200">
    <property type="entry name" value="Peptidase S8/S53 domain"/>
    <property type="match status" value="1"/>
</dbReference>
<dbReference type="InterPro" id="IPR034193">
    <property type="entry name" value="PCSK9_ProteinaseK-like"/>
</dbReference>
<dbReference type="VEuPathDB" id="FungiDB:CPAG_08024"/>
<feature type="domain" description="Inhibitor I9" evidence="15">
    <location>
        <begin position="35"/>
        <end position="115"/>
    </location>
</feature>
<dbReference type="InterPro" id="IPR010259">
    <property type="entry name" value="S8pro/Inhibitor_I9"/>
</dbReference>
<dbReference type="GO" id="GO:0004252">
    <property type="term" value="F:serine-type endopeptidase activity"/>
    <property type="evidence" value="ECO:0007669"/>
    <property type="project" value="UniProtKB-UniRule"/>
</dbReference>
<dbReference type="PANTHER" id="PTHR43806">
    <property type="entry name" value="PEPTIDASE S8"/>
    <property type="match status" value="1"/>
</dbReference>
<evidence type="ECO:0000256" key="5">
    <source>
        <dbReference type="ARBA" id="ARBA00022670"/>
    </source>
</evidence>
<keyword evidence="10" id="KW-0865">Zymogen</keyword>
<evidence type="ECO:0000259" key="14">
    <source>
        <dbReference type="Pfam" id="PF00082"/>
    </source>
</evidence>
<dbReference type="SUPFAM" id="SSF54897">
    <property type="entry name" value="Protease propeptides/inhibitors"/>
    <property type="match status" value="1"/>
</dbReference>
<evidence type="ECO:0000256" key="6">
    <source>
        <dbReference type="ARBA" id="ARBA00022729"/>
    </source>
</evidence>
<proteinExistence type="inferred from homology"/>
<keyword evidence="11" id="KW-0325">Glycoprotein</keyword>
<evidence type="ECO:0000313" key="16">
    <source>
        <dbReference type="EMBL" id="KMM71723.1"/>
    </source>
</evidence>
<feature type="chain" id="PRO_5005271077" evidence="13">
    <location>
        <begin position="20"/>
        <end position="404"/>
    </location>
</feature>
<protein>
    <submittedName>
        <fullName evidence="16">Oryzin</fullName>
    </submittedName>
</protein>
<gene>
    <name evidence="16" type="ORF">CPAG_08024</name>
</gene>
<feature type="active site" description="Charge relay system" evidence="12">
    <location>
        <position position="189"/>
    </location>
</feature>
<dbReference type="CDD" id="cd04077">
    <property type="entry name" value="Peptidases_S8_PCSK9_ProteinaseK_like"/>
    <property type="match status" value="1"/>
</dbReference>
<dbReference type="PRINTS" id="PR00723">
    <property type="entry name" value="SUBTILISIN"/>
</dbReference>
<feature type="active site" description="Charge relay system" evidence="12">
    <location>
        <position position="158"/>
    </location>
</feature>
<keyword evidence="7 12" id="KW-0378">Hydrolase</keyword>
<dbReference type="InterPro" id="IPR023828">
    <property type="entry name" value="Peptidase_S8_Ser-AS"/>
</dbReference>
<evidence type="ECO:0000256" key="9">
    <source>
        <dbReference type="ARBA" id="ARBA00023026"/>
    </source>
</evidence>
<feature type="active site" description="Charge relay system" evidence="12">
    <location>
        <position position="350"/>
    </location>
</feature>
<dbReference type="PROSITE" id="PS51892">
    <property type="entry name" value="SUBTILASE"/>
    <property type="match status" value="1"/>
</dbReference>
<organism evidence="16 17">
    <name type="scientific">Coccidioides posadasii RMSCC 3488</name>
    <dbReference type="NCBI Taxonomy" id="454284"/>
    <lineage>
        <taxon>Eukaryota</taxon>
        <taxon>Fungi</taxon>
        <taxon>Dikarya</taxon>
        <taxon>Ascomycota</taxon>
        <taxon>Pezizomycotina</taxon>
        <taxon>Eurotiomycetes</taxon>
        <taxon>Eurotiomycetidae</taxon>
        <taxon>Onygenales</taxon>
        <taxon>Onygenaceae</taxon>
        <taxon>Coccidioides</taxon>
    </lineage>
</organism>